<proteinExistence type="predicted"/>
<evidence type="ECO:0000313" key="2">
    <source>
        <dbReference type="EMBL" id="GBP40183.1"/>
    </source>
</evidence>
<reference evidence="2 3" key="1">
    <citation type="journal article" date="2019" name="Commun. Biol.">
        <title>The bagworm genome reveals a unique fibroin gene that provides high tensile strength.</title>
        <authorList>
            <person name="Kono N."/>
            <person name="Nakamura H."/>
            <person name="Ohtoshi R."/>
            <person name="Tomita M."/>
            <person name="Numata K."/>
            <person name="Arakawa K."/>
        </authorList>
    </citation>
    <scope>NUCLEOTIDE SEQUENCE [LARGE SCALE GENOMIC DNA]</scope>
</reference>
<comment type="caution">
    <text evidence="2">The sequence shown here is derived from an EMBL/GenBank/DDBJ whole genome shotgun (WGS) entry which is preliminary data.</text>
</comment>
<keyword evidence="3" id="KW-1185">Reference proteome</keyword>
<organism evidence="2 3">
    <name type="scientific">Eumeta variegata</name>
    <name type="common">Bagworm moth</name>
    <name type="synonym">Eumeta japonica</name>
    <dbReference type="NCBI Taxonomy" id="151549"/>
    <lineage>
        <taxon>Eukaryota</taxon>
        <taxon>Metazoa</taxon>
        <taxon>Ecdysozoa</taxon>
        <taxon>Arthropoda</taxon>
        <taxon>Hexapoda</taxon>
        <taxon>Insecta</taxon>
        <taxon>Pterygota</taxon>
        <taxon>Neoptera</taxon>
        <taxon>Endopterygota</taxon>
        <taxon>Lepidoptera</taxon>
        <taxon>Glossata</taxon>
        <taxon>Ditrysia</taxon>
        <taxon>Tineoidea</taxon>
        <taxon>Psychidae</taxon>
        <taxon>Oiketicinae</taxon>
        <taxon>Eumeta</taxon>
    </lineage>
</organism>
<feature type="compositionally biased region" description="Pro residues" evidence="1">
    <location>
        <begin position="1"/>
        <end position="13"/>
    </location>
</feature>
<feature type="region of interest" description="Disordered" evidence="1">
    <location>
        <begin position="132"/>
        <end position="171"/>
    </location>
</feature>
<protein>
    <submittedName>
        <fullName evidence="2">Uncharacterized protein</fullName>
    </submittedName>
</protein>
<feature type="compositionally biased region" description="Basic and acidic residues" evidence="1">
    <location>
        <begin position="155"/>
        <end position="171"/>
    </location>
</feature>
<feature type="region of interest" description="Disordered" evidence="1">
    <location>
        <begin position="1"/>
        <end position="20"/>
    </location>
</feature>
<gene>
    <name evidence="2" type="ORF">EVAR_37584_1</name>
</gene>
<evidence type="ECO:0000313" key="3">
    <source>
        <dbReference type="Proteomes" id="UP000299102"/>
    </source>
</evidence>
<evidence type="ECO:0000256" key="1">
    <source>
        <dbReference type="SAM" id="MobiDB-lite"/>
    </source>
</evidence>
<feature type="region of interest" description="Disordered" evidence="1">
    <location>
        <begin position="25"/>
        <end position="51"/>
    </location>
</feature>
<accession>A0A4C1VNA2</accession>
<sequence length="190" mass="20334">MARGRPPPLPPRPPPRRGVLLAGARQRGGGLGSVTSQIPSGARASRRRRRPSAACVRAASARLDRISVVLSVSSSSLNRYGRFYPLYGVINDVVLMCGVRAVKSGAFASEAMDLILITSQLTDELLTRVKLNRSPRASQNDSSRRSRTPSGFGPDTHRAGADGLKVESETLDPRQRDCGAVCVGSGPMWI</sequence>
<dbReference type="Proteomes" id="UP000299102">
    <property type="component" value="Unassembled WGS sequence"/>
</dbReference>
<dbReference type="EMBL" id="BGZK01000378">
    <property type="protein sequence ID" value="GBP40183.1"/>
    <property type="molecule type" value="Genomic_DNA"/>
</dbReference>
<dbReference type="AlphaFoldDB" id="A0A4C1VNA2"/>
<name>A0A4C1VNA2_EUMVA</name>